<dbReference type="Pfam" id="PF01636">
    <property type="entry name" value="APH"/>
    <property type="match status" value="1"/>
</dbReference>
<gene>
    <name evidence="2" type="ORF">B9W14_02090</name>
</gene>
<evidence type="ECO:0000259" key="1">
    <source>
        <dbReference type="Pfam" id="PF01636"/>
    </source>
</evidence>
<keyword evidence="2" id="KW-0167">Capsid protein</keyword>
<dbReference type="InterPro" id="IPR047175">
    <property type="entry name" value="CotS-like"/>
</dbReference>
<name>A0A2U8DKW9_9CLOT</name>
<organism evidence="2 3">
    <name type="scientific">Clostridium drakei</name>
    <dbReference type="NCBI Taxonomy" id="332101"/>
    <lineage>
        <taxon>Bacteria</taxon>
        <taxon>Bacillati</taxon>
        <taxon>Bacillota</taxon>
        <taxon>Clostridia</taxon>
        <taxon>Eubacteriales</taxon>
        <taxon>Clostridiaceae</taxon>
        <taxon>Clostridium</taxon>
    </lineage>
</organism>
<dbReference type="Gene3D" id="3.90.1200.10">
    <property type="match status" value="1"/>
</dbReference>
<evidence type="ECO:0000313" key="2">
    <source>
        <dbReference type="EMBL" id="AWI03333.1"/>
    </source>
</evidence>
<dbReference type="InterPro" id="IPR011009">
    <property type="entry name" value="Kinase-like_dom_sf"/>
</dbReference>
<dbReference type="OrthoDB" id="9771902at2"/>
<dbReference type="Proteomes" id="UP000244910">
    <property type="component" value="Chromosome"/>
</dbReference>
<dbReference type="GO" id="GO:0042601">
    <property type="term" value="C:endospore-forming forespore"/>
    <property type="evidence" value="ECO:0007669"/>
    <property type="project" value="TreeGrafter"/>
</dbReference>
<accession>A0A2U8DKW9</accession>
<dbReference type="KEGG" id="cdrk:B9W14_02090"/>
<dbReference type="Gene3D" id="3.30.200.20">
    <property type="entry name" value="Phosphorylase Kinase, domain 1"/>
    <property type="match status" value="1"/>
</dbReference>
<dbReference type="SUPFAM" id="SSF56112">
    <property type="entry name" value="Protein kinase-like (PK-like)"/>
    <property type="match status" value="1"/>
</dbReference>
<dbReference type="NCBIfam" id="TIGR02906">
    <property type="entry name" value="spore_CotS"/>
    <property type="match status" value="1"/>
</dbReference>
<evidence type="ECO:0000313" key="3">
    <source>
        <dbReference type="Proteomes" id="UP000244910"/>
    </source>
</evidence>
<keyword evidence="2" id="KW-0946">Virion</keyword>
<dbReference type="EMBL" id="CP020953">
    <property type="protein sequence ID" value="AWI03333.1"/>
    <property type="molecule type" value="Genomic_DNA"/>
</dbReference>
<dbReference type="InterPro" id="IPR002575">
    <property type="entry name" value="Aminoglycoside_PTrfase"/>
</dbReference>
<feature type="domain" description="Aminoglycoside phosphotransferase" evidence="1">
    <location>
        <begin position="47"/>
        <end position="260"/>
    </location>
</feature>
<dbReference type="RefSeq" id="WP_032075665.1">
    <property type="nucleotide sequence ID" value="NZ_CP020953.1"/>
</dbReference>
<keyword evidence="3" id="KW-1185">Reference proteome</keyword>
<dbReference type="AlphaFoldDB" id="A0A2U8DKW9"/>
<sequence>MPHPAKECNITLLSEENVQKYVLPHYGLNEAQIERVKFKNTDKQRAVYRVDYLDKTYCLKKVYFSKQELLFVYSAIEWFFRNDINVPRILPNNDRGRFVNFNNMLFILTPWIEGIKCDYDIKEHITSSINNLSLMHVKGKKFIPITGSSLRKNLENFPYSINKHFQQILNCSNLAFKYKDKFSKLFLQHFSINSLLAETSVKASSTMCKENLSISLCHLDYVNKNIIFDRSTNIWVIDFDKCGIDYCCHDISYFLRRLLRRTNNNWNLDITIECLDLYDNINPLNIDDYKYIFSYLCFPQKFWKLSRDYYNNVSKCNHNSFFYLLKNSLEYDNNQLNFAIKFGKYIENKFNTKII</sequence>
<protein>
    <submittedName>
        <fullName evidence="2">Spore coat protein CotS</fullName>
    </submittedName>
</protein>
<proteinExistence type="predicted"/>
<dbReference type="InterPro" id="IPR014255">
    <property type="entry name" value="Spore_coat_CotS"/>
</dbReference>
<reference evidence="3" key="1">
    <citation type="submission" date="2017-04" db="EMBL/GenBank/DDBJ databases">
        <authorList>
            <person name="Song Y."/>
            <person name="Cho B.-K."/>
        </authorList>
    </citation>
    <scope>NUCLEOTIDE SEQUENCE [LARGE SCALE GENOMIC DNA]</scope>
    <source>
        <strain evidence="3">SL1</strain>
    </source>
</reference>
<dbReference type="PANTHER" id="PTHR39179">
    <property type="entry name" value="SPORE COAT PROTEIN I"/>
    <property type="match status" value="1"/>
</dbReference>
<dbReference type="PANTHER" id="PTHR39179:SF1">
    <property type="entry name" value="SPORE COAT PROTEIN I"/>
    <property type="match status" value="1"/>
</dbReference>